<dbReference type="InterPro" id="IPR036515">
    <property type="entry name" value="Transposase_17_sf"/>
</dbReference>
<feature type="domain" description="Transposase IS200-like" evidence="1">
    <location>
        <begin position="2"/>
        <end position="120"/>
    </location>
</feature>
<dbReference type="Gene3D" id="3.30.70.1290">
    <property type="entry name" value="Transposase IS200-like"/>
    <property type="match status" value="1"/>
</dbReference>
<dbReference type="Pfam" id="PF01797">
    <property type="entry name" value="Y1_Tnp"/>
    <property type="match status" value="2"/>
</dbReference>
<dbReference type="PANTHER" id="PTHR33360">
    <property type="entry name" value="TRANSPOSASE FOR INSERTION SEQUENCE ELEMENT IS200"/>
    <property type="match status" value="1"/>
</dbReference>
<evidence type="ECO:0000259" key="1">
    <source>
        <dbReference type="SMART" id="SM01321"/>
    </source>
</evidence>
<dbReference type="GO" id="GO:0004803">
    <property type="term" value="F:transposase activity"/>
    <property type="evidence" value="ECO:0007669"/>
    <property type="project" value="InterPro"/>
</dbReference>
<evidence type="ECO:0000313" key="2">
    <source>
        <dbReference type="EMBL" id="QNO56931.1"/>
    </source>
</evidence>
<dbReference type="PANTHER" id="PTHR33360:SF2">
    <property type="entry name" value="TRANSPOSASE FOR INSERTION SEQUENCE ELEMENT IS200"/>
    <property type="match status" value="1"/>
</dbReference>
<accession>A0A7G9Z9J7</accession>
<dbReference type="NCBIfam" id="NF033573">
    <property type="entry name" value="transpos_IS200"/>
    <property type="match status" value="1"/>
</dbReference>
<sequence>MVFSPKYRGKVLLGDVTEVAEEIIRETCKELDIEIIDMAMNVDHVHLFIKNPFRKSVYGKMLRSPPKYSVSWIAKRIKGRSSKLLRDQFPQLKEWCPEHLWAPSCYHGSVGHGWEVVERLGLVLQSDIPLGYGDVLICILRGKTRRGS</sequence>
<dbReference type="InterPro" id="IPR002686">
    <property type="entry name" value="Transposase_17"/>
</dbReference>
<name>A0A7G9Z9J7_9EURY</name>
<proteinExistence type="predicted"/>
<dbReference type="SMART" id="SM01321">
    <property type="entry name" value="Y1_Tnp"/>
    <property type="match status" value="1"/>
</dbReference>
<organism evidence="2">
    <name type="scientific">Candidatus Methanophaga sp. ANME-1 ERB7</name>
    <dbReference type="NCBI Taxonomy" id="2759913"/>
    <lineage>
        <taxon>Archaea</taxon>
        <taxon>Methanobacteriati</taxon>
        <taxon>Methanobacteriota</taxon>
        <taxon>Stenosarchaea group</taxon>
        <taxon>Methanomicrobia</taxon>
        <taxon>Candidatus Methanophagales</taxon>
        <taxon>Candidatus Methanophagaceae</taxon>
        <taxon>Candidatus Methanophaga</taxon>
    </lineage>
</organism>
<protein>
    <recommendedName>
        <fullName evidence="1">Transposase IS200-like domain-containing protein</fullName>
    </recommendedName>
</protein>
<dbReference type="EMBL" id="MT631673">
    <property type="protein sequence ID" value="QNO56931.1"/>
    <property type="molecule type" value="Genomic_DNA"/>
</dbReference>
<dbReference type="AlphaFoldDB" id="A0A7G9Z9J7"/>
<dbReference type="GO" id="GO:0003677">
    <property type="term" value="F:DNA binding"/>
    <property type="evidence" value="ECO:0007669"/>
    <property type="project" value="InterPro"/>
</dbReference>
<dbReference type="SUPFAM" id="SSF143422">
    <property type="entry name" value="Transposase IS200-like"/>
    <property type="match status" value="1"/>
</dbReference>
<dbReference type="GO" id="GO:0006313">
    <property type="term" value="P:DNA transposition"/>
    <property type="evidence" value="ECO:0007669"/>
    <property type="project" value="InterPro"/>
</dbReference>
<reference evidence="2" key="1">
    <citation type="submission" date="2020-06" db="EMBL/GenBank/DDBJ databases">
        <title>Unique genomic features of the anaerobic methanotrophic archaea.</title>
        <authorList>
            <person name="Chadwick G.L."/>
            <person name="Skennerton C.T."/>
            <person name="Laso-Perez R."/>
            <person name="Leu A.O."/>
            <person name="Speth D.R."/>
            <person name="Yu H."/>
            <person name="Morgan-Lang C."/>
            <person name="Hatzenpichler R."/>
            <person name="Goudeau D."/>
            <person name="Malmstrom R."/>
            <person name="Brazelton W.J."/>
            <person name="Woyke T."/>
            <person name="Hallam S.J."/>
            <person name="Tyson G.W."/>
            <person name="Wegener G."/>
            <person name="Boetius A."/>
            <person name="Orphan V."/>
        </authorList>
    </citation>
    <scope>NUCLEOTIDE SEQUENCE</scope>
</reference>
<gene>
    <name evidence="2" type="ORF">KMABBJJO_00010</name>
</gene>